<feature type="region of interest" description="LID" evidence="6">
    <location>
        <begin position="126"/>
        <end position="163"/>
    </location>
</feature>
<dbReference type="FunFam" id="3.40.50.300:FF:000106">
    <property type="entry name" value="Adenylate kinase mitochondrial"/>
    <property type="match status" value="1"/>
</dbReference>
<comment type="subcellular location">
    <subcellularLocation>
        <location evidence="6 8">Cytoplasm</location>
    </subcellularLocation>
</comment>
<evidence type="ECO:0000259" key="9">
    <source>
        <dbReference type="Pfam" id="PF05191"/>
    </source>
</evidence>
<dbReference type="UniPathway" id="UPA00588">
    <property type="reaction ID" value="UER00649"/>
</dbReference>
<feature type="binding site" evidence="6">
    <location>
        <position position="31"/>
    </location>
    <ligand>
        <name>AMP</name>
        <dbReference type="ChEBI" id="CHEBI:456215"/>
    </ligand>
</feature>
<dbReference type="NCBIfam" id="NF001381">
    <property type="entry name" value="PRK00279.1-3"/>
    <property type="match status" value="1"/>
</dbReference>
<sequence length="219" mass="24549">MNILLIGAQASGKGTQAELLTHMLGISHVSSGDLFRKEIAEQTERGRYLQTYLNRGELVPDHLTVTMILRRLQRPDCKSGVVLDGFPRTIVQAKALDDGLHICNEKIHAVVYLRVLREKLLERISGRFICQAHQHVYNISSSSPKVPGICDIDGSELFQRSDDSSDVVEHRLDLFFSQTLPLLAYYEKQGTVLEVDGDQPIDKVHQAVVDALYTHTLCV</sequence>
<dbReference type="InterPro" id="IPR033690">
    <property type="entry name" value="Adenylat_kinase_CS"/>
</dbReference>
<dbReference type="HAMAP" id="MF_00235">
    <property type="entry name" value="Adenylate_kinase_Adk"/>
    <property type="match status" value="1"/>
</dbReference>
<dbReference type="CDD" id="cd01428">
    <property type="entry name" value="ADK"/>
    <property type="match status" value="1"/>
</dbReference>
<dbReference type="GO" id="GO:0005737">
    <property type="term" value="C:cytoplasm"/>
    <property type="evidence" value="ECO:0007669"/>
    <property type="project" value="UniProtKB-SubCell"/>
</dbReference>
<keyword evidence="1 6" id="KW-0808">Transferase</keyword>
<evidence type="ECO:0000256" key="5">
    <source>
        <dbReference type="ARBA" id="ARBA00022840"/>
    </source>
</evidence>
<dbReference type="RefSeq" id="WP_220210624.1">
    <property type="nucleotide sequence ID" value="NZ_BNJK01000002.1"/>
</dbReference>
<dbReference type="InterPro" id="IPR000850">
    <property type="entry name" value="Adenylat/UMP-CMP_kin"/>
</dbReference>
<keyword evidence="4 6" id="KW-0418">Kinase</keyword>
<feature type="binding site" evidence="6">
    <location>
        <begin position="57"/>
        <end position="59"/>
    </location>
    <ligand>
        <name>AMP</name>
        <dbReference type="ChEBI" id="CHEBI:456215"/>
    </ligand>
</feature>
<dbReference type="GO" id="GO:0044209">
    <property type="term" value="P:AMP salvage"/>
    <property type="evidence" value="ECO:0007669"/>
    <property type="project" value="UniProtKB-UniRule"/>
</dbReference>
<feature type="binding site" evidence="6">
    <location>
        <position position="160"/>
    </location>
    <ligand>
        <name>AMP</name>
        <dbReference type="ChEBI" id="CHEBI:456215"/>
    </ligand>
</feature>
<evidence type="ECO:0000256" key="4">
    <source>
        <dbReference type="ARBA" id="ARBA00022777"/>
    </source>
</evidence>
<feature type="binding site" evidence="6">
    <location>
        <position position="199"/>
    </location>
    <ligand>
        <name>ATP</name>
        <dbReference type="ChEBI" id="CHEBI:30616"/>
    </ligand>
</feature>
<dbReference type="PROSITE" id="PS00113">
    <property type="entry name" value="ADENYLATE_KINASE"/>
    <property type="match status" value="1"/>
</dbReference>
<keyword evidence="11" id="KW-1185">Reference proteome</keyword>
<keyword evidence="2 6" id="KW-0545">Nucleotide biosynthesis</keyword>
<feature type="domain" description="Adenylate kinase active site lid" evidence="9">
    <location>
        <begin position="127"/>
        <end position="162"/>
    </location>
</feature>
<protein>
    <recommendedName>
        <fullName evidence="6 8">Adenylate kinase</fullName>
        <shortName evidence="6">AK</shortName>
        <ecNumber evidence="6 8">2.7.4.3</ecNumber>
    </recommendedName>
    <alternativeName>
        <fullName evidence="6">ATP-AMP transphosphorylase</fullName>
    </alternativeName>
    <alternativeName>
        <fullName evidence="6">ATP:AMP phosphotransferase</fullName>
    </alternativeName>
    <alternativeName>
        <fullName evidence="6">Adenylate monophosphate kinase</fullName>
    </alternativeName>
</protein>
<keyword evidence="6" id="KW-0963">Cytoplasm</keyword>
<feature type="binding site" evidence="6">
    <location>
        <begin position="85"/>
        <end position="88"/>
    </location>
    <ligand>
        <name>AMP</name>
        <dbReference type="ChEBI" id="CHEBI:456215"/>
    </ligand>
</feature>
<dbReference type="PANTHER" id="PTHR23359">
    <property type="entry name" value="NUCLEOTIDE KINASE"/>
    <property type="match status" value="1"/>
</dbReference>
<dbReference type="GO" id="GO:0005524">
    <property type="term" value="F:ATP binding"/>
    <property type="evidence" value="ECO:0007669"/>
    <property type="project" value="UniProtKB-UniRule"/>
</dbReference>
<organism evidence="10 11">
    <name type="scientific">Reticulibacter mediterranei</name>
    <dbReference type="NCBI Taxonomy" id="2778369"/>
    <lineage>
        <taxon>Bacteria</taxon>
        <taxon>Bacillati</taxon>
        <taxon>Chloroflexota</taxon>
        <taxon>Ktedonobacteria</taxon>
        <taxon>Ktedonobacterales</taxon>
        <taxon>Reticulibacteraceae</taxon>
        <taxon>Reticulibacter</taxon>
    </lineage>
</organism>
<dbReference type="Proteomes" id="UP000597444">
    <property type="component" value="Unassembled WGS sequence"/>
</dbReference>
<feature type="binding site" evidence="6">
    <location>
        <begin position="136"/>
        <end position="137"/>
    </location>
    <ligand>
        <name>ATP</name>
        <dbReference type="ChEBI" id="CHEBI:30616"/>
    </ligand>
</feature>
<comment type="caution">
    <text evidence="10">The sequence shown here is derived from an EMBL/GenBank/DDBJ whole genome shotgun (WGS) entry which is preliminary data.</text>
</comment>
<comment type="caution">
    <text evidence="6">Lacks conserved residue(s) required for the propagation of feature annotation.</text>
</comment>
<feature type="binding site" evidence="6">
    <location>
        <position position="36"/>
    </location>
    <ligand>
        <name>AMP</name>
        <dbReference type="ChEBI" id="CHEBI:456215"/>
    </ligand>
</feature>
<dbReference type="InterPro" id="IPR027417">
    <property type="entry name" value="P-loop_NTPase"/>
</dbReference>
<comment type="catalytic activity">
    <reaction evidence="6 8">
        <text>AMP + ATP = 2 ADP</text>
        <dbReference type="Rhea" id="RHEA:12973"/>
        <dbReference type="ChEBI" id="CHEBI:30616"/>
        <dbReference type="ChEBI" id="CHEBI:456215"/>
        <dbReference type="ChEBI" id="CHEBI:456216"/>
        <dbReference type="EC" id="2.7.4.3"/>
    </reaction>
</comment>
<comment type="similarity">
    <text evidence="6 7">Belongs to the adenylate kinase family.</text>
</comment>
<dbReference type="Pfam" id="PF00406">
    <property type="entry name" value="ADK"/>
    <property type="match status" value="1"/>
</dbReference>
<evidence type="ECO:0000256" key="2">
    <source>
        <dbReference type="ARBA" id="ARBA00022727"/>
    </source>
</evidence>
<keyword evidence="3 6" id="KW-0547">Nucleotide-binding</keyword>
<feature type="binding site" evidence="6">
    <location>
        <position position="92"/>
    </location>
    <ligand>
        <name>AMP</name>
        <dbReference type="ChEBI" id="CHEBI:456215"/>
    </ligand>
</feature>
<dbReference type="InterPro" id="IPR007862">
    <property type="entry name" value="Adenylate_kinase_lid-dom"/>
</dbReference>
<evidence type="ECO:0000313" key="10">
    <source>
        <dbReference type="EMBL" id="GHP00022.1"/>
    </source>
</evidence>
<feature type="binding site" evidence="6">
    <location>
        <begin position="10"/>
        <end position="15"/>
    </location>
    <ligand>
        <name>ATP</name>
        <dbReference type="ChEBI" id="CHEBI:30616"/>
    </ligand>
</feature>
<keyword evidence="5 6" id="KW-0067">ATP-binding</keyword>
<dbReference type="SUPFAM" id="SSF52540">
    <property type="entry name" value="P-loop containing nucleoside triphosphate hydrolases"/>
    <property type="match status" value="1"/>
</dbReference>
<feature type="region of interest" description="NMP" evidence="6">
    <location>
        <begin position="30"/>
        <end position="59"/>
    </location>
</feature>
<comment type="domain">
    <text evidence="6">Consists of three domains, a large central CORE domain and two small peripheral domains, NMPbind and LID, which undergo movements during catalysis. The LID domain closes over the site of phosphoryl transfer upon ATP binding. Assembling and dissambling the active center during each catalytic cycle provides an effective means to prevent ATP hydrolysis.</text>
</comment>
<dbReference type="AlphaFoldDB" id="A0A8J3J1R4"/>
<dbReference type="EMBL" id="BNJK01000002">
    <property type="protein sequence ID" value="GHP00022.1"/>
    <property type="molecule type" value="Genomic_DNA"/>
</dbReference>
<evidence type="ECO:0000256" key="3">
    <source>
        <dbReference type="ARBA" id="ARBA00022741"/>
    </source>
</evidence>
<dbReference type="GO" id="GO:0004017">
    <property type="term" value="F:AMP kinase activity"/>
    <property type="evidence" value="ECO:0007669"/>
    <property type="project" value="UniProtKB-UniRule"/>
</dbReference>
<evidence type="ECO:0000256" key="8">
    <source>
        <dbReference type="RuleBase" id="RU003331"/>
    </source>
</evidence>
<evidence type="ECO:0000256" key="1">
    <source>
        <dbReference type="ARBA" id="ARBA00022679"/>
    </source>
</evidence>
<dbReference type="EC" id="2.7.4.3" evidence="6 8"/>
<evidence type="ECO:0000256" key="6">
    <source>
        <dbReference type="HAMAP-Rule" id="MF_00235"/>
    </source>
</evidence>
<feature type="binding site" evidence="6">
    <location>
        <position position="127"/>
    </location>
    <ligand>
        <name>ATP</name>
        <dbReference type="ChEBI" id="CHEBI:30616"/>
    </ligand>
</feature>
<dbReference type="Pfam" id="PF05191">
    <property type="entry name" value="ADK_lid"/>
    <property type="match status" value="1"/>
</dbReference>
<dbReference type="InterPro" id="IPR006259">
    <property type="entry name" value="Adenyl_kin_sub"/>
</dbReference>
<evidence type="ECO:0000313" key="11">
    <source>
        <dbReference type="Proteomes" id="UP000597444"/>
    </source>
</evidence>
<comment type="subunit">
    <text evidence="6 8">Monomer.</text>
</comment>
<name>A0A8J3J1R4_9CHLR</name>
<accession>A0A8J3J1R4</accession>
<feature type="binding site" evidence="6">
    <location>
        <position position="171"/>
    </location>
    <ligand>
        <name>AMP</name>
        <dbReference type="ChEBI" id="CHEBI:456215"/>
    </ligand>
</feature>
<comment type="function">
    <text evidence="6">Catalyzes the reversible transfer of the terminal phosphate group between ATP and AMP. Plays an important role in cellular energy homeostasis and in adenine nucleotide metabolism.</text>
</comment>
<proteinExistence type="inferred from homology"/>
<dbReference type="NCBIfam" id="TIGR01351">
    <property type="entry name" value="adk"/>
    <property type="match status" value="1"/>
</dbReference>
<comment type="pathway">
    <text evidence="6">Purine metabolism; AMP biosynthesis via salvage pathway; AMP from ADP: step 1/1.</text>
</comment>
<dbReference type="Gene3D" id="3.40.50.300">
    <property type="entry name" value="P-loop containing nucleotide triphosphate hydrolases"/>
    <property type="match status" value="1"/>
</dbReference>
<evidence type="ECO:0000256" key="7">
    <source>
        <dbReference type="RuleBase" id="RU003330"/>
    </source>
</evidence>
<reference evidence="10" key="1">
    <citation type="submission" date="2020-10" db="EMBL/GenBank/DDBJ databases">
        <title>Taxonomic study of unclassified bacteria belonging to the class Ktedonobacteria.</title>
        <authorList>
            <person name="Yabe S."/>
            <person name="Wang C.M."/>
            <person name="Zheng Y."/>
            <person name="Sakai Y."/>
            <person name="Cavaletti L."/>
            <person name="Monciardini P."/>
            <person name="Donadio S."/>
        </authorList>
    </citation>
    <scope>NUCLEOTIDE SEQUENCE</scope>
    <source>
        <strain evidence="10">ID150040</strain>
    </source>
</reference>
<dbReference type="PRINTS" id="PR00094">
    <property type="entry name" value="ADENYLTKNASE"/>
</dbReference>
<gene>
    <name evidence="10" type="primary">adk_4</name>
    <name evidence="6" type="synonym">adk</name>
    <name evidence="10" type="ORF">KSF_100690</name>
</gene>